<evidence type="ECO:0000259" key="5">
    <source>
        <dbReference type="PROSITE" id="PS50110"/>
    </source>
</evidence>
<feature type="domain" description="Response regulatory" evidence="5">
    <location>
        <begin position="29"/>
        <end position="143"/>
    </location>
</feature>
<dbReference type="SMART" id="SM00448">
    <property type="entry name" value="REC"/>
    <property type="match status" value="1"/>
</dbReference>
<dbReference type="PANTHER" id="PTHR48111">
    <property type="entry name" value="REGULATOR OF RPOS"/>
    <property type="match status" value="1"/>
</dbReference>
<feature type="DNA-binding region" description="OmpR/PhoB-type" evidence="3">
    <location>
        <begin position="151"/>
        <end position="249"/>
    </location>
</feature>
<dbReference type="PROSITE" id="PS50110">
    <property type="entry name" value="RESPONSE_REGULATORY"/>
    <property type="match status" value="1"/>
</dbReference>
<evidence type="ECO:0000256" key="4">
    <source>
        <dbReference type="SAM" id="MobiDB-lite"/>
    </source>
</evidence>
<protein>
    <submittedName>
        <fullName evidence="7">Response regulator transcription factor</fullName>
    </submittedName>
</protein>
<evidence type="ECO:0000256" key="2">
    <source>
        <dbReference type="PROSITE-ProRule" id="PRU00169"/>
    </source>
</evidence>
<name>A0ABT3WMF5_9PROT</name>
<dbReference type="Gene3D" id="6.10.250.690">
    <property type="match status" value="1"/>
</dbReference>
<dbReference type="InterPro" id="IPR039420">
    <property type="entry name" value="WalR-like"/>
</dbReference>
<feature type="modified residue" description="4-aspartylphosphate" evidence="2">
    <location>
        <position position="78"/>
    </location>
</feature>
<feature type="domain" description="OmpR/PhoB-type" evidence="6">
    <location>
        <begin position="151"/>
        <end position="249"/>
    </location>
</feature>
<dbReference type="InterPro" id="IPR001789">
    <property type="entry name" value="Sig_transdc_resp-reg_receiver"/>
</dbReference>
<evidence type="ECO:0000256" key="3">
    <source>
        <dbReference type="PROSITE-ProRule" id="PRU01091"/>
    </source>
</evidence>
<feature type="region of interest" description="Disordered" evidence="4">
    <location>
        <begin position="1"/>
        <end position="27"/>
    </location>
</feature>
<reference evidence="7 8" key="1">
    <citation type="submission" date="2022-07" db="EMBL/GenBank/DDBJ databases">
        <title>Bombella genomes.</title>
        <authorList>
            <person name="Harer L."/>
            <person name="Styblova S."/>
            <person name="Ehrmann M."/>
        </authorList>
    </citation>
    <scope>NUCLEOTIDE SEQUENCE [LARGE SCALE GENOMIC DNA]</scope>
    <source>
        <strain evidence="7 8">TMW 2.2556</strain>
    </source>
</reference>
<dbReference type="PROSITE" id="PS51755">
    <property type="entry name" value="OMPR_PHOB"/>
    <property type="match status" value="1"/>
</dbReference>
<proteinExistence type="predicted"/>
<organism evidence="7 8">
    <name type="scientific">Bombella pollinis</name>
    <dbReference type="NCBI Taxonomy" id="2967337"/>
    <lineage>
        <taxon>Bacteria</taxon>
        <taxon>Pseudomonadati</taxon>
        <taxon>Pseudomonadota</taxon>
        <taxon>Alphaproteobacteria</taxon>
        <taxon>Acetobacterales</taxon>
        <taxon>Acetobacteraceae</taxon>
        <taxon>Bombella</taxon>
    </lineage>
</organism>
<evidence type="ECO:0000313" key="7">
    <source>
        <dbReference type="EMBL" id="MCX5620161.1"/>
    </source>
</evidence>
<keyword evidence="8" id="KW-1185">Reference proteome</keyword>
<feature type="compositionally biased region" description="Basic and acidic residues" evidence="4">
    <location>
        <begin position="1"/>
        <end position="24"/>
    </location>
</feature>
<sequence>MVDISLKKNERQPWPSDPHEEGKGHAPAKLLLIEDDDSLAEEVVEDLRGRGYDVSRAATGPEGLEMARTGEHDLLVMDRMLPGLDGLSILETLREQGMTMPVLVLSALSAVDDRISGLKAGGDDYLTKPFVMEELAARLEALLRRPIYGRASMLKLGPLEMDLLERRVRREGREIELLPREFRLLEYMMRRPNTVLTRTMLLEDVWNYRFVPRTNLVDVHIGKLRRKVDKEGEEALIHSIRGAGFCLRVPE</sequence>
<accession>A0ABT3WMF5</accession>
<keyword evidence="1 3" id="KW-0238">DNA-binding</keyword>
<dbReference type="Proteomes" id="UP001165575">
    <property type="component" value="Unassembled WGS sequence"/>
</dbReference>
<dbReference type="EMBL" id="JANIDX010000006">
    <property type="protein sequence ID" value="MCX5620161.1"/>
    <property type="molecule type" value="Genomic_DNA"/>
</dbReference>
<dbReference type="PANTHER" id="PTHR48111:SF76">
    <property type="entry name" value="TWO-COMPONENT RESPONSE REGULATOR"/>
    <property type="match status" value="1"/>
</dbReference>
<gene>
    <name evidence="7" type="ORF">NQF89_06970</name>
</gene>
<dbReference type="SMART" id="SM00862">
    <property type="entry name" value="Trans_reg_C"/>
    <property type="match status" value="1"/>
</dbReference>
<dbReference type="Pfam" id="PF00072">
    <property type="entry name" value="Response_reg"/>
    <property type="match status" value="1"/>
</dbReference>
<comment type="caution">
    <text evidence="7">The sequence shown here is derived from an EMBL/GenBank/DDBJ whole genome shotgun (WGS) entry which is preliminary data.</text>
</comment>
<dbReference type="CDD" id="cd00383">
    <property type="entry name" value="trans_reg_C"/>
    <property type="match status" value="1"/>
</dbReference>
<dbReference type="Gene3D" id="3.40.50.2300">
    <property type="match status" value="1"/>
</dbReference>
<dbReference type="Pfam" id="PF00486">
    <property type="entry name" value="Trans_reg_C"/>
    <property type="match status" value="1"/>
</dbReference>
<evidence type="ECO:0000313" key="8">
    <source>
        <dbReference type="Proteomes" id="UP001165575"/>
    </source>
</evidence>
<evidence type="ECO:0000256" key="1">
    <source>
        <dbReference type="ARBA" id="ARBA00023125"/>
    </source>
</evidence>
<dbReference type="SUPFAM" id="SSF52172">
    <property type="entry name" value="CheY-like"/>
    <property type="match status" value="1"/>
</dbReference>
<keyword evidence="2" id="KW-0597">Phosphoprotein</keyword>
<dbReference type="Gene3D" id="1.10.10.10">
    <property type="entry name" value="Winged helix-like DNA-binding domain superfamily/Winged helix DNA-binding domain"/>
    <property type="match status" value="1"/>
</dbReference>
<dbReference type="InterPro" id="IPR001867">
    <property type="entry name" value="OmpR/PhoB-type_DNA-bd"/>
</dbReference>
<dbReference type="InterPro" id="IPR036388">
    <property type="entry name" value="WH-like_DNA-bd_sf"/>
</dbReference>
<dbReference type="InterPro" id="IPR011006">
    <property type="entry name" value="CheY-like_superfamily"/>
</dbReference>
<evidence type="ECO:0000259" key="6">
    <source>
        <dbReference type="PROSITE" id="PS51755"/>
    </source>
</evidence>
<dbReference type="RefSeq" id="WP_266137852.1">
    <property type="nucleotide sequence ID" value="NZ_JANIDX010000006.1"/>
</dbReference>